<gene>
    <name evidence="1" type="ORF">EYF80_042234</name>
</gene>
<dbReference type="Proteomes" id="UP000314294">
    <property type="component" value="Unassembled WGS sequence"/>
</dbReference>
<dbReference type="AlphaFoldDB" id="A0A4Z2G1Y8"/>
<organism evidence="1 2">
    <name type="scientific">Liparis tanakae</name>
    <name type="common">Tanaka's snailfish</name>
    <dbReference type="NCBI Taxonomy" id="230148"/>
    <lineage>
        <taxon>Eukaryota</taxon>
        <taxon>Metazoa</taxon>
        <taxon>Chordata</taxon>
        <taxon>Craniata</taxon>
        <taxon>Vertebrata</taxon>
        <taxon>Euteleostomi</taxon>
        <taxon>Actinopterygii</taxon>
        <taxon>Neopterygii</taxon>
        <taxon>Teleostei</taxon>
        <taxon>Neoteleostei</taxon>
        <taxon>Acanthomorphata</taxon>
        <taxon>Eupercaria</taxon>
        <taxon>Perciformes</taxon>
        <taxon>Cottioidei</taxon>
        <taxon>Cottales</taxon>
        <taxon>Liparidae</taxon>
        <taxon>Liparis</taxon>
    </lineage>
</organism>
<comment type="caution">
    <text evidence="1">The sequence shown here is derived from an EMBL/GenBank/DDBJ whole genome shotgun (WGS) entry which is preliminary data.</text>
</comment>
<name>A0A4Z2G1Y8_9TELE</name>
<dbReference type="EMBL" id="SRLO01000736">
    <property type="protein sequence ID" value="TNN47568.1"/>
    <property type="molecule type" value="Genomic_DNA"/>
</dbReference>
<evidence type="ECO:0000313" key="1">
    <source>
        <dbReference type="EMBL" id="TNN47568.1"/>
    </source>
</evidence>
<reference evidence="1 2" key="1">
    <citation type="submission" date="2019-03" db="EMBL/GenBank/DDBJ databases">
        <title>First draft genome of Liparis tanakae, snailfish: a comprehensive survey of snailfish specific genes.</title>
        <authorList>
            <person name="Kim W."/>
            <person name="Song I."/>
            <person name="Jeong J.-H."/>
            <person name="Kim D."/>
            <person name="Kim S."/>
            <person name="Ryu S."/>
            <person name="Song J.Y."/>
            <person name="Lee S.K."/>
        </authorList>
    </citation>
    <scope>NUCLEOTIDE SEQUENCE [LARGE SCALE GENOMIC DNA]</scope>
    <source>
        <tissue evidence="1">Muscle</tissue>
    </source>
</reference>
<protein>
    <submittedName>
        <fullName evidence="1">Uncharacterized protein</fullName>
    </submittedName>
</protein>
<evidence type="ECO:0000313" key="2">
    <source>
        <dbReference type="Proteomes" id="UP000314294"/>
    </source>
</evidence>
<sequence>MPPDWLPTFFLRATGRRLLRRGLKPAISIAPPHFTRFQHAFWTTLLRPPTPIAHLAWRVLRDDIGLFLQKLHVEKVE</sequence>
<proteinExistence type="predicted"/>
<keyword evidence="2" id="KW-1185">Reference proteome</keyword>
<accession>A0A4Z2G1Y8</accession>